<gene>
    <name evidence="2" type="ORF">SCD92_06970</name>
</gene>
<evidence type="ECO:0000259" key="1">
    <source>
        <dbReference type="Pfam" id="PF02538"/>
    </source>
</evidence>
<dbReference type="PANTHER" id="PTHR11365">
    <property type="entry name" value="5-OXOPROLINASE RELATED"/>
    <property type="match status" value="1"/>
</dbReference>
<accession>A0ABU4RWR3</accession>
<sequence>MNAIELSVFASRLSAICDEMGALLKSAAFSPNIKDRLDFSCALFDHRGQLVAQAAHIPVHLGSMAYAMADIVDAQRWRPGDMLVVNDPYLGGTHLPDVTVIAPIYVEQQLIGFSANRAHHANIGASEPGSMPVSQSLAQEGVIIAPTLLVEDGAVVEPVLTRLCGTDTGATHTIQARGDFAAQISASGLGAERLAEQVQAVGLDRFAQAVALLNDYAERLARNALSIIPNGRYQFRDYMDDDGLGQQDVVIAATVDVHEDGVAVDFSGTADQVKGNINCPLSVAAAAAFYVLRCLMPAQTPACAGTFRAIHITAPEGCLVNARRPAAVAAGNVETSTRMVDVLLGALAQALPERIPAASTGSMNNVAMGAMATPDQPRWDYYETNGGGMGAGVSGGGLSGVQTHMTNTLNTPIESLERHYPIRVTRYQLRRDSGGDGQVRGGDGLIREYTFLAPARLTLLTERRRYAPWGLNGGKPGAVGENKINGAKVPAKIALDVKAGDVLTLATAGGGGWGEPAKAL</sequence>
<dbReference type="Pfam" id="PF02538">
    <property type="entry name" value="Hydantoinase_B"/>
    <property type="match status" value="1"/>
</dbReference>
<keyword evidence="3" id="KW-1185">Reference proteome</keyword>
<reference evidence="2 3" key="1">
    <citation type="submission" date="2023-11" db="EMBL/GenBank/DDBJ databases">
        <title>Gilvimarinus fulvus sp. nov., isolated from the surface of Kelp.</title>
        <authorList>
            <person name="Sun Y.Y."/>
            <person name="Gong Y."/>
            <person name="Du Z.J."/>
        </authorList>
    </citation>
    <scope>NUCLEOTIDE SEQUENCE [LARGE SCALE GENOMIC DNA]</scope>
    <source>
        <strain evidence="2 3">SDUM040013</strain>
    </source>
</reference>
<dbReference type="PANTHER" id="PTHR11365:SF23">
    <property type="entry name" value="HYPOTHETICAL 5-OXOPROLINASE (EUROFUNG)-RELATED"/>
    <property type="match status" value="1"/>
</dbReference>
<evidence type="ECO:0000313" key="3">
    <source>
        <dbReference type="Proteomes" id="UP001273505"/>
    </source>
</evidence>
<comment type="caution">
    <text evidence="2">The sequence shown here is derived from an EMBL/GenBank/DDBJ whole genome shotgun (WGS) entry which is preliminary data.</text>
</comment>
<dbReference type="InterPro" id="IPR045079">
    <property type="entry name" value="Oxoprolinase-like"/>
</dbReference>
<evidence type="ECO:0000313" key="2">
    <source>
        <dbReference type="EMBL" id="MDX6849094.1"/>
    </source>
</evidence>
<protein>
    <submittedName>
        <fullName evidence="2">Hydantoinase B/oxoprolinase family protein</fullName>
    </submittedName>
</protein>
<organism evidence="2 3">
    <name type="scientific">Gilvimarinus gilvus</name>
    <dbReference type="NCBI Taxonomy" id="3058038"/>
    <lineage>
        <taxon>Bacteria</taxon>
        <taxon>Pseudomonadati</taxon>
        <taxon>Pseudomonadota</taxon>
        <taxon>Gammaproteobacteria</taxon>
        <taxon>Cellvibrionales</taxon>
        <taxon>Cellvibrionaceae</taxon>
        <taxon>Gilvimarinus</taxon>
    </lineage>
</organism>
<name>A0ABU4RWR3_9GAMM</name>
<dbReference type="RefSeq" id="WP_302722706.1">
    <property type="nucleotide sequence ID" value="NZ_JAULRU010000569.1"/>
</dbReference>
<dbReference type="Proteomes" id="UP001273505">
    <property type="component" value="Unassembled WGS sequence"/>
</dbReference>
<dbReference type="InterPro" id="IPR003692">
    <property type="entry name" value="Hydantoinase_B"/>
</dbReference>
<feature type="domain" description="Hydantoinase B/oxoprolinase" evidence="1">
    <location>
        <begin position="3"/>
        <end position="516"/>
    </location>
</feature>
<proteinExistence type="predicted"/>
<dbReference type="EMBL" id="JAXAFO010000009">
    <property type="protein sequence ID" value="MDX6849094.1"/>
    <property type="molecule type" value="Genomic_DNA"/>
</dbReference>